<gene>
    <name evidence="2" type="ORF">H0H10_14915</name>
</gene>
<keyword evidence="3" id="KW-1185">Reference proteome</keyword>
<dbReference type="Gene3D" id="3.40.30.10">
    <property type="entry name" value="Glutaredoxin"/>
    <property type="match status" value="1"/>
</dbReference>
<dbReference type="SUPFAM" id="SSF52833">
    <property type="entry name" value="Thioredoxin-like"/>
    <property type="match status" value="1"/>
</dbReference>
<evidence type="ECO:0000313" key="2">
    <source>
        <dbReference type="EMBL" id="MBD0420421.1"/>
    </source>
</evidence>
<dbReference type="PANTHER" id="PTHR13887">
    <property type="entry name" value="GLUTATHIONE S-TRANSFERASE KAPPA"/>
    <property type="match status" value="1"/>
</dbReference>
<feature type="domain" description="DSBA-like thioredoxin" evidence="1">
    <location>
        <begin position="4"/>
        <end position="190"/>
    </location>
</feature>
<evidence type="ECO:0000313" key="3">
    <source>
        <dbReference type="Proteomes" id="UP000621210"/>
    </source>
</evidence>
<protein>
    <submittedName>
        <fullName evidence="2">DsbA family protein</fullName>
    </submittedName>
</protein>
<dbReference type="EMBL" id="JACVQF010000187">
    <property type="protein sequence ID" value="MBD0420421.1"/>
    <property type="molecule type" value="Genomic_DNA"/>
</dbReference>
<dbReference type="AlphaFoldDB" id="A0A926L2I1"/>
<evidence type="ECO:0000259" key="1">
    <source>
        <dbReference type="Pfam" id="PF01323"/>
    </source>
</evidence>
<dbReference type="Proteomes" id="UP000621210">
    <property type="component" value="Unassembled WGS sequence"/>
</dbReference>
<dbReference type="PANTHER" id="PTHR13887:SF33">
    <property type="entry name" value="ISOMERASE"/>
    <property type="match status" value="1"/>
</dbReference>
<dbReference type="RefSeq" id="WP_188181407.1">
    <property type="nucleotide sequence ID" value="NZ_JACVQF010000187.1"/>
</dbReference>
<name>A0A926L2I1_9ACTN</name>
<proteinExistence type="predicted"/>
<reference evidence="2" key="1">
    <citation type="submission" date="2020-09" db="EMBL/GenBank/DDBJ databases">
        <title>Streptomyces grisecoloratus sp. nov., isolated from cotton soil.</title>
        <authorList>
            <person name="Xing L."/>
        </authorList>
    </citation>
    <scope>NUCLEOTIDE SEQUENCE</scope>
    <source>
        <strain evidence="2">TRM S81-3</strain>
    </source>
</reference>
<organism evidence="2 3">
    <name type="scientific">Streptomyces griseicoloratus</name>
    <dbReference type="NCBI Taxonomy" id="2752516"/>
    <lineage>
        <taxon>Bacteria</taxon>
        <taxon>Bacillati</taxon>
        <taxon>Actinomycetota</taxon>
        <taxon>Actinomycetes</taxon>
        <taxon>Kitasatosporales</taxon>
        <taxon>Streptomycetaceae</taxon>
        <taxon>Streptomyces</taxon>
    </lineage>
</organism>
<dbReference type="InterPro" id="IPR001853">
    <property type="entry name" value="DSBA-like_thioredoxin_dom"/>
</dbReference>
<sequence length="200" mass="22429">MPLTIEVWFDYICPFSVMVRKVLADAVTDPGTRILWHPLELHPEGTPRAGEGDHPSGVWENSVVPMARRLGVPVGPPHRLPLPRTALALRGYCYAREHGAAEEYNDRMFAAHFREQRDIGDPSVVLAVAREAGLDPDGVRARITSARDAERHRREQRDARRVHRVHTVPTVLIGRWRAEGVPTPERVRDVIAELTGPGAR</sequence>
<dbReference type="Pfam" id="PF01323">
    <property type="entry name" value="DSBA"/>
    <property type="match status" value="1"/>
</dbReference>
<dbReference type="GO" id="GO:0016491">
    <property type="term" value="F:oxidoreductase activity"/>
    <property type="evidence" value="ECO:0007669"/>
    <property type="project" value="InterPro"/>
</dbReference>
<accession>A0A926L2I1</accession>
<comment type="caution">
    <text evidence="2">The sequence shown here is derived from an EMBL/GenBank/DDBJ whole genome shotgun (WGS) entry which is preliminary data.</text>
</comment>
<dbReference type="InterPro" id="IPR036249">
    <property type="entry name" value="Thioredoxin-like_sf"/>
</dbReference>
<reference evidence="2" key="2">
    <citation type="submission" date="2020-09" db="EMBL/GenBank/DDBJ databases">
        <authorList>
            <person name="Luo X."/>
        </authorList>
    </citation>
    <scope>NUCLEOTIDE SEQUENCE</scope>
    <source>
        <strain evidence="2">TRM S81-3</strain>
    </source>
</reference>